<dbReference type="PANTHER" id="PTHR37171">
    <property type="entry name" value="SERINE/THREONINE-PROTEIN KINASE YRZF-RELATED"/>
    <property type="match status" value="1"/>
</dbReference>
<dbReference type="EMBL" id="LILB01000001">
    <property type="protein sequence ID" value="KOO51887.1"/>
    <property type="molecule type" value="Genomic_DNA"/>
</dbReference>
<sequence>MLIFHELAASVKIGPDNQHTLLDYDQSLSLIGQGRSAYVFRIKQTEKALKVFFPEYMYIAEEEAEIYKVIQEINYYPTLYDAGSNYLVIDYIEGTTLFDCLTNGIPISQEVIQNIDIALQLAKQEGLNPSDVHLRNILITSDQQVKIIDVARFRQTKDCSQWLDLKKAFYCYYEKRYFPKKIPEFMLNGIAMIYKKNIFK</sequence>
<dbReference type="InterPro" id="IPR052396">
    <property type="entry name" value="Meiotic_Drive_Suppr_Kinase"/>
</dbReference>
<evidence type="ECO:0000259" key="1">
    <source>
        <dbReference type="PROSITE" id="PS50011"/>
    </source>
</evidence>
<feature type="domain" description="Protein kinase" evidence="1">
    <location>
        <begin position="25"/>
        <end position="200"/>
    </location>
</feature>
<evidence type="ECO:0000313" key="2">
    <source>
        <dbReference type="EMBL" id="KOO51887.1"/>
    </source>
</evidence>
<keyword evidence="2" id="KW-0418">Kinase</keyword>
<accession>A0A0M0LLU8</accession>
<dbReference type="Gene3D" id="1.10.510.10">
    <property type="entry name" value="Transferase(Phosphotransferase) domain 1"/>
    <property type="match status" value="1"/>
</dbReference>
<dbReference type="PANTHER" id="PTHR37171:SF1">
    <property type="entry name" value="SERINE_THREONINE-PROTEIN KINASE YRZF-RELATED"/>
    <property type="match status" value="1"/>
</dbReference>
<dbReference type="InterPro" id="IPR011009">
    <property type="entry name" value="Kinase-like_dom_sf"/>
</dbReference>
<gene>
    <name evidence="2" type="ORF">AMD00_05490</name>
</gene>
<dbReference type="PATRIC" id="fig|263475.3.peg.1517"/>
<dbReference type="STRING" id="263475.AMD00_05490"/>
<keyword evidence="2" id="KW-0808">Transferase</keyword>
<reference evidence="3" key="1">
    <citation type="submission" date="2015-08" db="EMBL/GenBank/DDBJ databases">
        <title>Fjat-10028 dsm 16317.</title>
        <authorList>
            <person name="Liu B."/>
            <person name="Wang J."/>
            <person name="Zhu Y."/>
            <person name="Liu G."/>
            <person name="Chen Q."/>
            <person name="Chen Z."/>
            <person name="Lan J."/>
            <person name="Che J."/>
            <person name="Ge C."/>
            <person name="Shi H."/>
            <person name="Pan Z."/>
            <person name="Liu X."/>
        </authorList>
    </citation>
    <scope>NUCLEOTIDE SEQUENCE [LARGE SCALE GENOMIC DNA]</scope>
    <source>
        <strain evidence="3">DSM 16317</strain>
    </source>
</reference>
<dbReference type="AlphaFoldDB" id="A0A0M0LLU8"/>
<name>A0A0M0LLU8_9BACL</name>
<proteinExistence type="predicted"/>
<organism evidence="2 3">
    <name type="scientific">Viridibacillus arvi</name>
    <dbReference type="NCBI Taxonomy" id="263475"/>
    <lineage>
        <taxon>Bacteria</taxon>
        <taxon>Bacillati</taxon>
        <taxon>Bacillota</taxon>
        <taxon>Bacilli</taxon>
        <taxon>Bacillales</taxon>
        <taxon>Caryophanaceae</taxon>
        <taxon>Viridibacillus</taxon>
    </lineage>
</organism>
<keyword evidence="3" id="KW-1185">Reference proteome</keyword>
<dbReference type="InterPro" id="IPR000719">
    <property type="entry name" value="Prot_kinase_dom"/>
</dbReference>
<dbReference type="Proteomes" id="UP000036867">
    <property type="component" value="Unassembled WGS sequence"/>
</dbReference>
<dbReference type="PROSITE" id="PS50011">
    <property type="entry name" value="PROTEIN_KINASE_DOM"/>
    <property type="match status" value="1"/>
</dbReference>
<comment type="caution">
    <text evidence="2">The sequence shown here is derived from an EMBL/GenBank/DDBJ whole genome shotgun (WGS) entry which is preliminary data.</text>
</comment>
<dbReference type="GO" id="GO:0005524">
    <property type="term" value="F:ATP binding"/>
    <property type="evidence" value="ECO:0007669"/>
    <property type="project" value="InterPro"/>
</dbReference>
<evidence type="ECO:0000313" key="3">
    <source>
        <dbReference type="Proteomes" id="UP000036867"/>
    </source>
</evidence>
<dbReference type="SUPFAM" id="SSF56112">
    <property type="entry name" value="Protein kinase-like (PK-like)"/>
    <property type="match status" value="1"/>
</dbReference>
<keyword evidence="2" id="KW-0723">Serine/threonine-protein kinase</keyword>
<dbReference type="OrthoDB" id="529320at2"/>
<protein>
    <submittedName>
        <fullName evidence="2">Serine/threonine protein kinase</fullName>
    </submittedName>
</protein>
<dbReference type="GO" id="GO:0004674">
    <property type="term" value="F:protein serine/threonine kinase activity"/>
    <property type="evidence" value="ECO:0007669"/>
    <property type="project" value="UniProtKB-KW"/>
</dbReference>